<feature type="compositionally biased region" description="Low complexity" evidence="4">
    <location>
        <begin position="42"/>
        <end position="55"/>
    </location>
</feature>
<accession>A0A066XCM4</accession>
<dbReference type="OMA" id="MCDRFTA"/>
<evidence type="ECO:0000313" key="5">
    <source>
        <dbReference type="EMBL" id="KDN65404.1"/>
    </source>
</evidence>
<comment type="caution">
    <text evidence="5">The sequence shown here is derived from an EMBL/GenBank/DDBJ whole genome shotgun (WGS) entry which is preliminary data.</text>
</comment>
<gene>
    <name evidence="5" type="ORF">CSUB01_06013</name>
</gene>
<feature type="region of interest" description="Disordered" evidence="4">
    <location>
        <begin position="357"/>
        <end position="395"/>
    </location>
</feature>
<feature type="region of interest" description="Disordered" evidence="4">
    <location>
        <begin position="184"/>
        <end position="237"/>
    </location>
</feature>
<evidence type="ECO:0000256" key="3">
    <source>
        <dbReference type="ARBA" id="ARBA00023242"/>
    </source>
</evidence>
<evidence type="ECO:0000256" key="2">
    <source>
        <dbReference type="ARBA" id="ARBA00007643"/>
    </source>
</evidence>
<dbReference type="HOGENOM" id="CLU_047429_1_0_1"/>
<dbReference type="InterPro" id="IPR010756">
    <property type="entry name" value="Tls1-like"/>
</dbReference>
<evidence type="ECO:0000256" key="4">
    <source>
        <dbReference type="SAM" id="MobiDB-lite"/>
    </source>
</evidence>
<comment type="similarity">
    <text evidence="2">Belongs to the TLS1 family.</text>
</comment>
<proteinExistence type="inferred from homology"/>
<sequence length="412" mass="44856">MTSPSDSPSAVDLVSSPILFRTNKKRKAGLRLRAASSDDDTPIASASSAAPNITPLDKINASVPTKFAPDAVAIDDEDNESHIPSTLRHRSRKRLNGVGFSARGSTVAAAVSADDVDPFSSISSSRAVVPAVAPPPDDKPVIAKRFAPQTGTAAATIVNKHMYCTSHHLWPEADQARMEYIESHLSNRKSPAAQSATNPLPPASTASQASGSASFLATLPLPPPPLATDSDPKNHPIMQGKLMEVDLGDEARARNQAMTEKAARRLLGEVDGADADTLDGRRAKKPRLGRDGKPWRPRNRRNSDDIKRDQLVEEILRENRLDVYDVPKPLEPQYEGDGDADDRIAEEFRREFMDAMVQRQQKKKTTAPPARAGARKADEEVLKGPKLGGSRNVRAAMRDLLLKKEKEKESRR</sequence>
<dbReference type="GO" id="GO:0000398">
    <property type="term" value="P:mRNA splicing, via spliceosome"/>
    <property type="evidence" value="ECO:0007669"/>
    <property type="project" value="TreeGrafter"/>
</dbReference>
<keyword evidence="3" id="KW-0539">Nucleus</keyword>
<dbReference type="EMBL" id="JMSE01001033">
    <property type="protein sequence ID" value="KDN65404.1"/>
    <property type="molecule type" value="Genomic_DNA"/>
</dbReference>
<protein>
    <recommendedName>
        <fullName evidence="7">mRNA splicing factor RNA helicase</fullName>
    </recommendedName>
</protein>
<dbReference type="Pfam" id="PF07052">
    <property type="entry name" value="Hep_59"/>
    <property type="match status" value="1"/>
</dbReference>
<name>A0A066XCM4_COLSU</name>
<feature type="region of interest" description="Disordered" evidence="4">
    <location>
        <begin position="29"/>
        <end position="55"/>
    </location>
</feature>
<evidence type="ECO:0000313" key="6">
    <source>
        <dbReference type="Proteomes" id="UP000027238"/>
    </source>
</evidence>
<organism evidence="5 6">
    <name type="scientific">Colletotrichum sublineola</name>
    <name type="common">Sorghum anthracnose fungus</name>
    <dbReference type="NCBI Taxonomy" id="1173701"/>
    <lineage>
        <taxon>Eukaryota</taxon>
        <taxon>Fungi</taxon>
        <taxon>Dikarya</taxon>
        <taxon>Ascomycota</taxon>
        <taxon>Pezizomycotina</taxon>
        <taxon>Sordariomycetes</taxon>
        <taxon>Hypocreomycetidae</taxon>
        <taxon>Glomerellales</taxon>
        <taxon>Glomerellaceae</taxon>
        <taxon>Colletotrichum</taxon>
        <taxon>Colletotrichum graminicola species complex</taxon>
    </lineage>
</organism>
<keyword evidence="6" id="KW-1185">Reference proteome</keyword>
<feature type="compositionally biased region" description="Low complexity" evidence="4">
    <location>
        <begin position="203"/>
        <end position="219"/>
    </location>
</feature>
<dbReference type="GO" id="GO:0005681">
    <property type="term" value="C:spliceosomal complex"/>
    <property type="evidence" value="ECO:0007669"/>
    <property type="project" value="TreeGrafter"/>
</dbReference>
<feature type="region of interest" description="Disordered" evidence="4">
    <location>
        <begin position="276"/>
        <end position="306"/>
    </location>
</feature>
<dbReference type="AlphaFoldDB" id="A0A066XCM4"/>
<dbReference type="Proteomes" id="UP000027238">
    <property type="component" value="Unassembled WGS sequence"/>
</dbReference>
<feature type="compositionally biased region" description="Polar residues" evidence="4">
    <location>
        <begin position="188"/>
        <end position="198"/>
    </location>
</feature>
<dbReference type="PANTHER" id="PTHR13486">
    <property type="entry name" value="TELOMERE LENGTH AND SILENCING PROTEIN 1 TLS1 FAMILY MEMBER"/>
    <property type="match status" value="1"/>
</dbReference>
<evidence type="ECO:0008006" key="7">
    <source>
        <dbReference type="Google" id="ProtNLM"/>
    </source>
</evidence>
<dbReference type="eggNOG" id="ENOG502S5M8">
    <property type="taxonomic scope" value="Eukaryota"/>
</dbReference>
<comment type="subcellular location">
    <subcellularLocation>
        <location evidence="1">Nucleus</location>
    </subcellularLocation>
</comment>
<dbReference type="OrthoDB" id="5627at2759"/>
<reference evidence="6" key="1">
    <citation type="journal article" date="2014" name="Genome Announc.">
        <title>Draft genome sequence of Colletotrichum sublineola, a destructive pathogen of cultivated sorghum.</title>
        <authorList>
            <person name="Baroncelli R."/>
            <person name="Sanz-Martin J.M."/>
            <person name="Rech G.E."/>
            <person name="Sukno S.A."/>
            <person name="Thon M.R."/>
        </authorList>
    </citation>
    <scope>NUCLEOTIDE SEQUENCE [LARGE SCALE GENOMIC DNA]</scope>
    <source>
        <strain evidence="6">TX430BB</strain>
    </source>
</reference>
<evidence type="ECO:0000256" key="1">
    <source>
        <dbReference type="ARBA" id="ARBA00004123"/>
    </source>
</evidence>
<dbReference type="PANTHER" id="PTHR13486:SF2">
    <property type="entry name" value="SPLICING FACTOR C9ORF78"/>
    <property type="match status" value="1"/>
</dbReference>